<evidence type="ECO:0000313" key="3">
    <source>
        <dbReference type="Proteomes" id="UP000318349"/>
    </source>
</evidence>
<dbReference type="NCBIfam" id="TIGR02001">
    <property type="entry name" value="gcw_chp"/>
    <property type="match status" value="1"/>
</dbReference>
<evidence type="ECO:0000313" key="2">
    <source>
        <dbReference type="EMBL" id="TVO74731.1"/>
    </source>
</evidence>
<gene>
    <name evidence="2" type="ORF">FHP89_15575</name>
</gene>
<proteinExistence type="predicted"/>
<protein>
    <submittedName>
        <fullName evidence="2">Porin</fullName>
    </submittedName>
</protein>
<feature type="signal peptide" evidence="1">
    <location>
        <begin position="1"/>
        <end position="21"/>
    </location>
</feature>
<dbReference type="AlphaFoldDB" id="A0A557SBQ7"/>
<dbReference type="SUPFAM" id="SSF56935">
    <property type="entry name" value="Porins"/>
    <property type="match status" value="1"/>
</dbReference>
<accession>A0A557SBQ7</accession>
<comment type="caution">
    <text evidence="2">The sequence shown here is derived from an EMBL/GenBank/DDBJ whole genome shotgun (WGS) entry which is preliminary data.</text>
</comment>
<feature type="chain" id="PRO_5022030288" evidence="1">
    <location>
        <begin position="22"/>
        <end position="224"/>
    </location>
</feature>
<organism evidence="2 3">
    <name type="scientific">Denitromonas halophila</name>
    <dbReference type="NCBI Taxonomy" id="1629404"/>
    <lineage>
        <taxon>Bacteria</taxon>
        <taxon>Pseudomonadati</taxon>
        <taxon>Pseudomonadota</taxon>
        <taxon>Betaproteobacteria</taxon>
        <taxon>Rhodocyclales</taxon>
        <taxon>Zoogloeaceae</taxon>
        <taxon>Denitromonas</taxon>
    </lineage>
</organism>
<dbReference type="Pfam" id="PF09694">
    <property type="entry name" value="Gcw_chp"/>
    <property type="match status" value="1"/>
</dbReference>
<evidence type="ECO:0000256" key="1">
    <source>
        <dbReference type="SAM" id="SignalP"/>
    </source>
</evidence>
<name>A0A557SBQ7_9RHOO</name>
<reference evidence="2 3" key="1">
    <citation type="submission" date="2019-07" db="EMBL/GenBank/DDBJ databases">
        <title>The pathways for chlorine oxyanion respiration interact through the shared metabolite chlorate.</title>
        <authorList>
            <person name="Barnum T.P."/>
            <person name="Cheng Y."/>
            <person name="Hill K.A."/>
            <person name="Lucas L.N."/>
            <person name="Carlson H.K."/>
            <person name="Coates J.D."/>
        </authorList>
    </citation>
    <scope>NUCLEOTIDE SEQUENCE [LARGE SCALE GENOMIC DNA]</scope>
    <source>
        <strain evidence="2 3">SFB-1</strain>
    </source>
</reference>
<dbReference type="Proteomes" id="UP000318349">
    <property type="component" value="Unassembled WGS sequence"/>
</dbReference>
<sequence length="224" mass="24040">MLKRSLCTAVALASLTGAAFAEDSPISANVGFVSDYQYRGFSQTKENMAIQGGLDYAHASGFYVGVWGSNVDWLDTGSLEVDVYGGFKNTLGDFGYDVGLLQYVYPGGKIGGESADTTEAYVGVSWKFLSFKYSYAFTDLFGATDSDGSQYFDLSASQEVGGGFTLGAHVGRQQIENGTSYNDWKVGVSKDYAGFSFGLNYVDTDVDNDDNADARVILSVSKSF</sequence>
<dbReference type="InterPro" id="IPR010239">
    <property type="entry name" value="CHP02001"/>
</dbReference>
<keyword evidence="1" id="KW-0732">Signal</keyword>
<dbReference type="EMBL" id="VMNI01000015">
    <property type="protein sequence ID" value="TVO74731.1"/>
    <property type="molecule type" value="Genomic_DNA"/>
</dbReference>